<dbReference type="EMBL" id="CAJHUB010000754">
    <property type="protein sequence ID" value="CAD7682556.1"/>
    <property type="molecule type" value="Genomic_DNA"/>
</dbReference>
<keyword evidence="3" id="KW-1185">Reference proteome</keyword>
<feature type="compositionally biased region" description="Acidic residues" evidence="1">
    <location>
        <begin position="305"/>
        <end position="320"/>
    </location>
</feature>
<feature type="region of interest" description="Disordered" evidence="1">
    <location>
        <begin position="353"/>
        <end position="459"/>
    </location>
</feature>
<feature type="region of interest" description="Disordered" evidence="1">
    <location>
        <begin position="160"/>
        <end position="338"/>
    </location>
</feature>
<dbReference type="Proteomes" id="UP000645828">
    <property type="component" value="Unassembled WGS sequence"/>
</dbReference>
<feature type="region of interest" description="Disordered" evidence="1">
    <location>
        <begin position="1"/>
        <end position="117"/>
    </location>
</feature>
<feature type="compositionally biased region" description="Polar residues" evidence="1">
    <location>
        <begin position="239"/>
        <end position="264"/>
    </location>
</feature>
<feature type="compositionally biased region" description="Polar residues" evidence="1">
    <location>
        <begin position="356"/>
        <end position="367"/>
    </location>
</feature>
<organism evidence="2 3">
    <name type="scientific">Nyctereutes procyonoides</name>
    <name type="common">Raccoon dog</name>
    <name type="synonym">Canis procyonoides</name>
    <dbReference type="NCBI Taxonomy" id="34880"/>
    <lineage>
        <taxon>Eukaryota</taxon>
        <taxon>Metazoa</taxon>
        <taxon>Chordata</taxon>
        <taxon>Craniata</taxon>
        <taxon>Vertebrata</taxon>
        <taxon>Euteleostomi</taxon>
        <taxon>Mammalia</taxon>
        <taxon>Eutheria</taxon>
        <taxon>Laurasiatheria</taxon>
        <taxon>Carnivora</taxon>
        <taxon>Caniformia</taxon>
        <taxon>Canidae</taxon>
        <taxon>Nyctereutes</taxon>
    </lineage>
</organism>
<accession>A0A811Z1H3</accession>
<feature type="compositionally biased region" description="Basic residues" evidence="1">
    <location>
        <begin position="213"/>
        <end position="227"/>
    </location>
</feature>
<feature type="compositionally biased region" description="Basic and acidic residues" evidence="1">
    <location>
        <begin position="1"/>
        <end position="11"/>
    </location>
</feature>
<evidence type="ECO:0000313" key="2">
    <source>
        <dbReference type="EMBL" id="CAD7682556.1"/>
    </source>
</evidence>
<feature type="compositionally biased region" description="Polar residues" evidence="1">
    <location>
        <begin position="402"/>
        <end position="412"/>
    </location>
</feature>
<reference evidence="2" key="1">
    <citation type="submission" date="2020-12" db="EMBL/GenBank/DDBJ databases">
        <authorList>
            <consortium name="Molecular Ecology Group"/>
        </authorList>
    </citation>
    <scope>NUCLEOTIDE SEQUENCE</scope>
    <source>
        <strain evidence="2">TBG_1078</strain>
    </source>
</reference>
<protein>
    <submittedName>
        <fullName evidence="2">(raccoon dog) hypothetical protein</fullName>
    </submittedName>
</protein>
<sequence>MEKDIVGHKEALVSQASNTDPGTAAAEAGHLPEAENPPEGAPAAASSGVDVGQESTGPGENEEMQDMSVVSMPPSVEADGGPCPEGVLVPGNVTPQGANPEGNAGKPGSGKRRNRKRSTIVYLPWPLTLQTRASSAASVLGQTRILGSLLLADTEDKVVYETSEPGGDKEAENTAVLSQPQEAPADALWPAASPVEPPLEDASLAANEEINKGRKNRRKGRNKKNRRIMASPWPLTVQAWASVTGSDQAETVSAGDSSLDNDGTSVEEHKSQGPEGEEDNPSAEALYQSAQEEAPDSSADLEQASGEEGESLTADSEGDGEQSGHKRSTSKEKSVLAHPWPLTVQAWASFRAADSVQAQPQEESSAASIGVAVGQKKQPQLENSKEEAQSASPWPVRAQASAPFSESTQRQVSLKGAPSQDPQSKVSQTGRGCQGRCKEQVQGDAEQTVESGQEWRSTKRYPEDQDFWECTVVNFARQVDCRYCGELCSQERMESLTVTKTHTHMGT</sequence>
<name>A0A811Z1H3_NYCPR</name>
<proteinExistence type="predicted"/>
<evidence type="ECO:0000313" key="3">
    <source>
        <dbReference type="Proteomes" id="UP000645828"/>
    </source>
</evidence>
<dbReference type="AlphaFoldDB" id="A0A811Z1H3"/>
<comment type="caution">
    <text evidence="2">The sequence shown here is derived from an EMBL/GenBank/DDBJ whole genome shotgun (WGS) entry which is preliminary data.</text>
</comment>
<evidence type="ECO:0000256" key="1">
    <source>
        <dbReference type="SAM" id="MobiDB-lite"/>
    </source>
</evidence>
<feature type="compositionally biased region" description="Polar residues" evidence="1">
    <location>
        <begin position="420"/>
        <end position="431"/>
    </location>
</feature>
<gene>
    <name evidence="2" type="ORF">NYPRO_LOCUS15348</name>
</gene>